<protein>
    <submittedName>
        <fullName evidence="2">Related to ATP-binding protein, putative pantothenate kinase</fullName>
    </submittedName>
</protein>
<dbReference type="InterPro" id="IPR006083">
    <property type="entry name" value="PRK/URK"/>
</dbReference>
<dbReference type="GO" id="GO:0016301">
    <property type="term" value="F:kinase activity"/>
    <property type="evidence" value="ECO:0007669"/>
    <property type="project" value="UniProtKB-KW"/>
</dbReference>
<keyword evidence="3" id="KW-1185">Reference proteome</keyword>
<keyword evidence="2" id="KW-0418">Kinase</keyword>
<name>A0A5C3FBZ8_9BASI</name>
<evidence type="ECO:0000313" key="2">
    <source>
        <dbReference type="EMBL" id="SPO41800.1"/>
    </source>
</evidence>
<dbReference type="Proteomes" id="UP000323386">
    <property type="component" value="Unassembled WGS sequence"/>
</dbReference>
<gene>
    <name evidence="2" type="ORF">PSFLO_07282</name>
</gene>
<evidence type="ECO:0000313" key="3">
    <source>
        <dbReference type="Proteomes" id="UP000323386"/>
    </source>
</evidence>
<keyword evidence="2" id="KW-0067">ATP-binding</keyword>
<dbReference type="PANTHER" id="PTHR10285">
    <property type="entry name" value="URIDINE KINASE"/>
    <property type="match status" value="1"/>
</dbReference>
<dbReference type="SUPFAM" id="SSF52540">
    <property type="entry name" value="P-loop containing nucleoside triphosphate hydrolases"/>
    <property type="match status" value="1"/>
</dbReference>
<accession>A0A5C3FBZ8</accession>
<dbReference type="InterPro" id="IPR027417">
    <property type="entry name" value="P-loop_NTPase"/>
</dbReference>
<sequence length="300" mass="33706">MAPSPSRSTAEHIQSFLLRHHSQRAQRGIHTPLIVGLQGPQGSGKTTVTRNLVDLLATPPHSLRTAALSIDDFYLTHAELDALARDNPNNPLLHGRGQPGTHDVDLLARTLASLAQGQPVDAPTFDKSLFNGQGDRSKQTIPIPPNQDIVLLEGWCLGFRPRDQDDLLAHVDAARRSKVAASSSPPPYFLRHSDDNLVEINRHLARYEHQFYDKIDVMIRILPDSLDNVFRWRLQAEHQMKAHNGGRGMTDQEVTTFIQRYMPGYELWGQSTERNLELWSGRGLQISLDVQRQVTGVQDF</sequence>
<dbReference type="Pfam" id="PF00485">
    <property type="entry name" value="PRK"/>
    <property type="match status" value="1"/>
</dbReference>
<dbReference type="AlphaFoldDB" id="A0A5C3FBZ8"/>
<dbReference type="OrthoDB" id="347435at2759"/>
<keyword evidence="2" id="KW-0547">Nucleotide-binding</keyword>
<dbReference type="GO" id="GO:0005524">
    <property type="term" value="F:ATP binding"/>
    <property type="evidence" value="ECO:0007669"/>
    <property type="project" value="UniProtKB-KW"/>
</dbReference>
<dbReference type="EMBL" id="OOIP01000031">
    <property type="protein sequence ID" value="SPO41800.1"/>
    <property type="molecule type" value="Genomic_DNA"/>
</dbReference>
<evidence type="ECO:0000259" key="1">
    <source>
        <dbReference type="Pfam" id="PF00485"/>
    </source>
</evidence>
<reference evidence="2 3" key="1">
    <citation type="submission" date="2018-03" db="EMBL/GenBank/DDBJ databases">
        <authorList>
            <person name="Guldener U."/>
        </authorList>
    </citation>
    <scope>NUCLEOTIDE SEQUENCE [LARGE SCALE GENOMIC DNA]</scope>
    <source>
        <strain evidence="2 3">DAOM196992</strain>
    </source>
</reference>
<organism evidence="2 3">
    <name type="scientific">Pseudozyma flocculosa</name>
    <dbReference type="NCBI Taxonomy" id="84751"/>
    <lineage>
        <taxon>Eukaryota</taxon>
        <taxon>Fungi</taxon>
        <taxon>Dikarya</taxon>
        <taxon>Basidiomycota</taxon>
        <taxon>Ustilaginomycotina</taxon>
        <taxon>Ustilaginomycetes</taxon>
        <taxon>Ustilaginales</taxon>
        <taxon>Ustilaginaceae</taxon>
        <taxon>Pseudozyma</taxon>
    </lineage>
</organism>
<keyword evidence="2" id="KW-0808">Transferase</keyword>
<dbReference type="Gene3D" id="3.40.50.300">
    <property type="entry name" value="P-loop containing nucleotide triphosphate hydrolases"/>
    <property type="match status" value="1"/>
</dbReference>
<proteinExistence type="predicted"/>
<feature type="domain" description="Phosphoribulokinase/uridine kinase" evidence="1">
    <location>
        <begin position="34"/>
        <end position="155"/>
    </location>
</feature>